<dbReference type="PANTHER" id="PTHR31212:SF4">
    <property type="entry name" value="ALPHA-KETOGLUTARATE-DEPENDENT DIOXYGENASE ALKB HOMOLOG 3"/>
    <property type="match status" value="1"/>
</dbReference>
<dbReference type="Pfam" id="PF13532">
    <property type="entry name" value="2OG-FeII_Oxy_2"/>
    <property type="match status" value="1"/>
</dbReference>
<feature type="region of interest" description="Disordered" evidence="1">
    <location>
        <begin position="1"/>
        <end position="26"/>
    </location>
</feature>
<dbReference type="InterPro" id="IPR027450">
    <property type="entry name" value="AlkB-like"/>
</dbReference>
<dbReference type="PANTHER" id="PTHR31212">
    <property type="entry name" value="ALPHA-KETOGLUTARATE-DEPENDENT DIOXYGENASE ALKB HOMOLOG 3"/>
    <property type="match status" value="1"/>
</dbReference>
<dbReference type="InterPro" id="IPR032854">
    <property type="entry name" value="ALKBH3"/>
</dbReference>
<proteinExistence type="predicted"/>
<dbReference type="OrthoDB" id="545910at2759"/>
<dbReference type="SUPFAM" id="SSF51197">
    <property type="entry name" value="Clavaminate synthase-like"/>
    <property type="match status" value="1"/>
</dbReference>
<feature type="compositionally biased region" description="Low complexity" evidence="1">
    <location>
        <begin position="135"/>
        <end position="145"/>
    </location>
</feature>
<evidence type="ECO:0000313" key="3">
    <source>
        <dbReference type="EMBL" id="TNY18177.1"/>
    </source>
</evidence>
<dbReference type="GO" id="GO:0006307">
    <property type="term" value="P:DNA alkylation repair"/>
    <property type="evidence" value="ECO:0007669"/>
    <property type="project" value="InterPro"/>
</dbReference>
<dbReference type="InterPro" id="IPR037151">
    <property type="entry name" value="AlkB-like_sf"/>
</dbReference>
<feature type="region of interest" description="Disordered" evidence="1">
    <location>
        <begin position="59"/>
        <end position="153"/>
    </location>
</feature>
<feature type="compositionally biased region" description="Acidic residues" evidence="1">
    <location>
        <begin position="108"/>
        <end position="117"/>
    </location>
</feature>
<dbReference type="STRING" id="5288.A0A5C5FMU1"/>
<protein>
    <recommendedName>
        <fullName evidence="2">Fe2OG dioxygenase domain-containing protein</fullName>
    </recommendedName>
</protein>
<comment type="caution">
    <text evidence="3">The sequence shown here is derived from an EMBL/GenBank/DDBJ whole genome shotgun (WGS) entry which is preliminary data.</text>
</comment>
<dbReference type="EMBL" id="SOZI01000152">
    <property type="protein sequence ID" value="TNY18177.1"/>
    <property type="molecule type" value="Genomic_DNA"/>
</dbReference>
<dbReference type="AlphaFoldDB" id="A0A5C5FMU1"/>
<keyword evidence="4" id="KW-1185">Reference proteome</keyword>
<gene>
    <name evidence="3" type="ORF">DMC30DRAFT_355961</name>
</gene>
<dbReference type="CDD" id="cd14279">
    <property type="entry name" value="CUE"/>
    <property type="match status" value="1"/>
</dbReference>
<evidence type="ECO:0000256" key="1">
    <source>
        <dbReference type="SAM" id="MobiDB-lite"/>
    </source>
</evidence>
<reference evidence="3 4" key="1">
    <citation type="submission" date="2019-03" db="EMBL/GenBank/DDBJ databases">
        <title>Rhodosporidium diobovatum UCD-FST 08-225 genome sequencing, assembly, and annotation.</title>
        <authorList>
            <person name="Fakankun I.U."/>
            <person name="Fristensky B."/>
            <person name="Levin D.B."/>
        </authorList>
    </citation>
    <scope>NUCLEOTIDE SEQUENCE [LARGE SCALE GENOMIC DNA]</scope>
    <source>
        <strain evidence="3 4">UCD-FST 08-225</strain>
    </source>
</reference>
<dbReference type="PROSITE" id="PS51471">
    <property type="entry name" value="FE2OG_OXY"/>
    <property type="match status" value="1"/>
</dbReference>
<feature type="compositionally biased region" description="Basic and acidic residues" evidence="1">
    <location>
        <begin position="1"/>
        <end position="23"/>
    </location>
</feature>
<dbReference type="GO" id="GO:0051213">
    <property type="term" value="F:dioxygenase activity"/>
    <property type="evidence" value="ECO:0007669"/>
    <property type="project" value="InterPro"/>
</dbReference>
<feature type="region of interest" description="Disordered" evidence="1">
    <location>
        <begin position="488"/>
        <end position="509"/>
    </location>
</feature>
<dbReference type="Proteomes" id="UP000311382">
    <property type="component" value="Unassembled WGS sequence"/>
</dbReference>
<sequence length="564" mass="62376">MPPAAEPRDTRNDDNTRSKHIDTLRSLFPTHSRSRLARYLDAARNDLERAFRAVATGQDIVDGDTTSKLSRKRARVQEPRRGRLDQWVRRGGSESAEREPAPVLVLSDSDDDDDDDDASRTEPKPPRKSAFDVLRAPAPSTRSAPAPAPAPSPFAAAPTPPAYVSLPPLTLSTPALVAHHTGGLVTLVEDALPPELAARLFVRLVSESRGEGPTGDGPWTKNKWYLVDREVESPHTSCFYREAPERLAASSSSSRSSGYDPAAFDEYWYNGAHRSARAFTRETDEARELVGEVVRVLMRGRERREGEWEGGEGEGEGWRPNVAVANCYRGGQESVGFHSDVLQYLGPFPTIASLTLGVTRPFRLRPFLPSRPPPPGVPPPQVRTLDIPLRHNSLLVMHAGCQEAFKHAVPPVKGGMDLFRVPRAARGALSDEERREVESTGYRERINLTFRHYRPDFAPLSSTSPAGYMGTPKCACGVPCTLRPDGRGRARASLERGAGAGATPDKDQDRDRDEMLFFWVCNAGAQNEGRGCGYWRVLDMEKEGRGRWFAGRRENRREGDDVQV</sequence>
<evidence type="ECO:0000313" key="4">
    <source>
        <dbReference type="Proteomes" id="UP000311382"/>
    </source>
</evidence>
<organism evidence="3 4">
    <name type="scientific">Rhodotorula diobovata</name>
    <dbReference type="NCBI Taxonomy" id="5288"/>
    <lineage>
        <taxon>Eukaryota</taxon>
        <taxon>Fungi</taxon>
        <taxon>Dikarya</taxon>
        <taxon>Basidiomycota</taxon>
        <taxon>Pucciniomycotina</taxon>
        <taxon>Microbotryomycetes</taxon>
        <taxon>Sporidiobolales</taxon>
        <taxon>Sporidiobolaceae</taxon>
        <taxon>Rhodotorula</taxon>
    </lineage>
</organism>
<feature type="compositionally biased region" description="Basic and acidic residues" evidence="1">
    <location>
        <begin position="75"/>
        <end position="100"/>
    </location>
</feature>
<feature type="domain" description="Fe2OG dioxygenase" evidence="2">
    <location>
        <begin position="319"/>
        <end position="454"/>
    </location>
</feature>
<dbReference type="InterPro" id="IPR005123">
    <property type="entry name" value="Oxoglu/Fe-dep_dioxygenase_dom"/>
</dbReference>
<evidence type="ECO:0000259" key="2">
    <source>
        <dbReference type="PROSITE" id="PS51471"/>
    </source>
</evidence>
<dbReference type="Gene3D" id="2.60.120.590">
    <property type="entry name" value="Alpha-ketoglutarate-dependent dioxygenase AlkB-like"/>
    <property type="match status" value="1"/>
</dbReference>
<name>A0A5C5FMU1_9BASI</name>
<accession>A0A5C5FMU1</accession>